<keyword evidence="2" id="KW-1185">Reference proteome</keyword>
<reference evidence="1" key="2">
    <citation type="journal article" date="2023" name="IMA Fungus">
        <title>Comparative genomic study of the Penicillium genus elucidates a diverse pangenome and 15 lateral gene transfer events.</title>
        <authorList>
            <person name="Petersen C."/>
            <person name="Sorensen T."/>
            <person name="Nielsen M.R."/>
            <person name="Sondergaard T.E."/>
            <person name="Sorensen J.L."/>
            <person name="Fitzpatrick D.A."/>
            <person name="Frisvad J.C."/>
            <person name="Nielsen K.L."/>
        </authorList>
    </citation>
    <scope>NUCLEOTIDE SEQUENCE</scope>
    <source>
        <strain evidence="1">IBT 21472</strain>
    </source>
</reference>
<name>A0A9W9U5P6_9EURO</name>
<dbReference type="Proteomes" id="UP001147746">
    <property type="component" value="Unassembled WGS sequence"/>
</dbReference>
<reference evidence="1" key="1">
    <citation type="submission" date="2022-12" db="EMBL/GenBank/DDBJ databases">
        <authorList>
            <person name="Petersen C."/>
        </authorList>
    </citation>
    <scope>NUCLEOTIDE SEQUENCE</scope>
    <source>
        <strain evidence="1">IBT 21472</strain>
    </source>
</reference>
<gene>
    <name evidence="1" type="ORF">N7476_004970</name>
</gene>
<evidence type="ECO:0000313" key="1">
    <source>
        <dbReference type="EMBL" id="KAJ5318550.1"/>
    </source>
</evidence>
<dbReference type="EMBL" id="JAPZBO010000004">
    <property type="protein sequence ID" value="KAJ5318550.1"/>
    <property type="molecule type" value="Genomic_DNA"/>
</dbReference>
<sequence length="82" mass="8891">MSVSVIVSEFVWGENGIKKQRRTGGAAHVEEKIMSAPRAEACGNPQKRPFFKYVWKVATAPAPRSALADRLPSILGRGLVGL</sequence>
<organism evidence="1 2">
    <name type="scientific">Penicillium atrosanguineum</name>
    <dbReference type="NCBI Taxonomy" id="1132637"/>
    <lineage>
        <taxon>Eukaryota</taxon>
        <taxon>Fungi</taxon>
        <taxon>Dikarya</taxon>
        <taxon>Ascomycota</taxon>
        <taxon>Pezizomycotina</taxon>
        <taxon>Eurotiomycetes</taxon>
        <taxon>Eurotiomycetidae</taxon>
        <taxon>Eurotiales</taxon>
        <taxon>Aspergillaceae</taxon>
        <taxon>Penicillium</taxon>
    </lineage>
</organism>
<evidence type="ECO:0000313" key="2">
    <source>
        <dbReference type="Proteomes" id="UP001147746"/>
    </source>
</evidence>
<comment type="caution">
    <text evidence="1">The sequence shown here is derived from an EMBL/GenBank/DDBJ whole genome shotgun (WGS) entry which is preliminary data.</text>
</comment>
<proteinExistence type="predicted"/>
<accession>A0A9W9U5P6</accession>
<dbReference type="AlphaFoldDB" id="A0A9W9U5P6"/>
<protein>
    <submittedName>
        <fullName evidence="1">Uncharacterized protein</fullName>
    </submittedName>
</protein>